<reference evidence="1" key="1">
    <citation type="submission" date="2021-05" db="EMBL/GenBank/DDBJ databases">
        <authorList>
            <person name="Alioto T."/>
            <person name="Alioto T."/>
            <person name="Gomez Garrido J."/>
        </authorList>
    </citation>
    <scope>NUCLEOTIDE SEQUENCE</scope>
</reference>
<organism evidence="1">
    <name type="scientific">Culex pipiens</name>
    <name type="common">House mosquito</name>
    <dbReference type="NCBI Taxonomy" id="7175"/>
    <lineage>
        <taxon>Eukaryota</taxon>
        <taxon>Metazoa</taxon>
        <taxon>Ecdysozoa</taxon>
        <taxon>Arthropoda</taxon>
        <taxon>Hexapoda</taxon>
        <taxon>Insecta</taxon>
        <taxon>Pterygota</taxon>
        <taxon>Neoptera</taxon>
        <taxon>Endopterygota</taxon>
        <taxon>Diptera</taxon>
        <taxon>Nematocera</taxon>
        <taxon>Culicoidea</taxon>
        <taxon>Culicidae</taxon>
        <taxon>Culicinae</taxon>
        <taxon>Culicini</taxon>
        <taxon>Culex</taxon>
        <taxon>Culex</taxon>
    </lineage>
</organism>
<dbReference type="EMBL" id="HBUE01253905">
    <property type="protein sequence ID" value="CAG6555364.1"/>
    <property type="molecule type" value="Transcribed_RNA"/>
</dbReference>
<sequence>MKVGRTILRPRIVIPIKSAKLQRSYSRDRVPSWPTEPVDDVHRVTSLLTSNLKPVQLGVRRVPLEILQQNDHLVRRRVRQLVNPVQPEPELSPIQTAKTSLVLGPIPVEIDRPVEPPLNHHPTTAVVLLVTVQLSRFLRTNPDVEQAGHLNGDLIARVVHLLGTLL</sequence>
<dbReference type="EMBL" id="HBUE01148941">
    <property type="protein sequence ID" value="CAG6504088.1"/>
    <property type="molecule type" value="Transcribed_RNA"/>
</dbReference>
<accession>A0A8D8G830</accession>
<proteinExistence type="predicted"/>
<dbReference type="AlphaFoldDB" id="A0A8D8G830"/>
<name>A0A8D8G830_CULPI</name>
<dbReference type="EMBL" id="HBUE01135081">
    <property type="protein sequence ID" value="CAG6498324.1"/>
    <property type="molecule type" value="Transcribed_RNA"/>
</dbReference>
<dbReference type="EMBL" id="HBUE01135082">
    <property type="protein sequence ID" value="CAG6498326.1"/>
    <property type="molecule type" value="Transcribed_RNA"/>
</dbReference>
<protein>
    <submittedName>
        <fullName evidence="1">(northern house mosquito) hypothetical protein</fullName>
    </submittedName>
</protein>
<evidence type="ECO:0000313" key="1">
    <source>
        <dbReference type="EMBL" id="CAG6498326.1"/>
    </source>
</evidence>